<dbReference type="Pfam" id="PF03140">
    <property type="entry name" value="DUF247"/>
    <property type="match status" value="2"/>
</dbReference>
<dbReference type="Proteomes" id="UP001210211">
    <property type="component" value="Unassembled WGS sequence"/>
</dbReference>
<gene>
    <name evidence="2" type="ORF">LUZ61_013661</name>
</gene>
<dbReference type="PANTHER" id="PTHR31170:SF25">
    <property type="entry name" value="BNAA09G04570D PROTEIN"/>
    <property type="match status" value="1"/>
</dbReference>
<dbReference type="InterPro" id="IPR004158">
    <property type="entry name" value="DUF247_pln"/>
</dbReference>
<keyword evidence="1" id="KW-0812">Transmembrane</keyword>
<dbReference type="PANTHER" id="PTHR31170">
    <property type="entry name" value="BNAC04G53230D PROTEIN"/>
    <property type="match status" value="1"/>
</dbReference>
<feature type="transmembrane region" description="Helical" evidence="1">
    <location>
        <begin position="232"/>
        <end position="253"/>
    </location>
</feature>
<accession>A0AAD5W9K9</accession>
<dbReference type="EMBL" id="JAMRDG010000002">
    <property type="protein sequence ID" value="KAJ3684497.1"/>
    <property type="molecule type" value="Genomic_DNA"/>
</dbReference>
<keyword evidence="1" id="KW-0472">Membrane</keyword>
<proteinExistence type="predicted"/>
<sequence>MQKHKWSMLRDFLARDENSGFEIYLREMRLLEAQVRECYSETVDMGSDDFVMINPVVESTKSRDDGTMSCGDTKRRNIPCVTELHEAGVKFRRKIQPREMFDISFEHGTMEMPSIRLDDIDKIILWNMVAFEQSQPYEFGSERILSSYLALMDSLINTEKDAAILDRSGILENYLQNDEQAANFFNQFSKALGIDYSDHYYYGLYKDIKRYSESAWHKNRARLKHDYFSNPWSSISVVAASILLILTFLQTYYSATK</sequence>
<organism evidence="2 3">
    <name type="scientific">Rhynchospora tenuis</name>
    <dbReference type="NCBI Taxonomy" id="198213"/>
    <lineage>
        <taxon>Eukaryota</taxon>
        <taxon>Viridiplantae</taxon>
        <taxon>Streptophyta</taxon>
        <taxon>Embryophyta</taxon>
        <taxon>Tracheophyta</taxon>
        <taxon>Spermatophyta</taxon>
        <taxon>Magnoliopsida</taxon>
        <taxon>Liliopsida</taxon>
        <taxon>Poales</taxon>
        <taxon>Cyperaceae</taxon>
        <taxon>Cyperoideae</taxon>
        <taxon>Rhynchosporeae</taxon>
        <taxon>Rhynchospora</taxon>
    </lineage>
</organism>
<comment type="caution">
    <text evidence="2">The sequence shown here is derived from an EMBL/GenBank/DDBJ whole genome shotgun (WGS) entry which is preliminary data.</text>
</comment>
<name>A0AAD5W9K9_9POAL</name>
<dbReference type="AlphaFoldDB" id="A0AAD5W9K9"/>
<keyword evidence="3" id="KW-1185">Reference proteome</keyword>
<protein>
    <submittedName>
        <fullName evidence="2">Uncharacterized protein</fullName>
    </submittedName>
</protein>
<evidence type="ECO:0000313" key="3">
    <source>
        <dbReference type="Proteomes" id="UP001210211"/>
    </source>
</evidence>
<keyword evidence="1" id="KW-1133">Transmembrane helix</keyword>
<evidence type="ECO:0000256" key="1">
    <source>
        <dbReference type="SAM" id="Phobius"/>
    </source>
</evidence>
<reference evidence="2 3" key="1">
    <citation type="journal article" date="2022" name="Cell">
        <title>Repeat-based holocentromeres influence genome architecture and karyotype evolution.</title>
        <authorList>
            <person name="Hofstatter P.G."/>
            <person name="Thangavel G."/>
            <person name="Lux T."/>
            <person name="Neumann P."/>
            <person name="Vondrak T."/>
            <person name="Novak P."/>
            <person name="Zhang M."/>
            <person name="Costa L."/>
            <person name="Castellani M."/>
            <person name="Scott A."/>
            <person name="Toegelov H."/>
            <person name="Fuchs J."/>
            <person name="Mata-Sucre Y."/>
            <person name="Dias Y."/>
            <person name="Vanzela A.L.L."/>
            <person name="Huettel B."/>
            <person name="Almeida C.C.S."/>
            <person name="Simkova H."/>
            <person name="Souza G."/>
            <person name="Pedrosa-Harand A."/>
            <person name="Macas J."/>
            <person name="Mayer K.F.X."/>
            <person name="Houben A."/>
            <person name="Marques A."/>
        </authorList>
    </citation>
    <scope>NUCLEOTIDE SEQUENCE [LARGE SCALE GENOMIC DNA]</scope>
    <source>
        <strain evidence="2">RhyTen1mFocal</strain>
    </source>
</reference>
<evidence type="ECO:0000313" key="2">
    <source>
        <dbReference type="EMBL" id="KAJ3684497.1"/>
    </source>
</evidence>